<dbReference type="GO" id="GO:0055070">
    <property type="term" value="P:copper ion homeostasis"/>
    <property type="evidence" value="ECO:0007669"/>
    <property type="project" value="TreeGrafter"/>
</dbReference>
<evidence type="ECO:0000256" key="1">
    <source>
        <dbReference type="ARBA" id="ARBA00004141"/>
    </source>
</evidence>
<dbReference type="SUPFAM" id="SSF56784">
    <property type="entry name" value="HAD-like"/>
    <property type="match status" value="1"/>
</dbReference>
<dbReference type="NCBIfam" id="TIGR01494">
    <property type="entry name" value="ATPase_P-type"/>
    <property type="match status" value="2"/>
</dbReference>
<dbReference type="NCBIfam" id="TIGR01525">
    <property type="entry name" value="ATPase-IB_hvy"/>
    <property type="match status" value="1"/>
</dbReference>
<dbReference type="FunFam" id="2.70.150.10:FF:000002">
    <property type="entry name" value="Copper-transporting ATPase 1, putative"/>
    <property type="match status" value="1"/>
</dbReference>
<dbReference type="InterPro" id="IPR018303">
    <property type="entry name" value="ATPase_P-typ_P_site"/>
</dbReference>
<gene>
    <name evidence="14" type="ORF">AXG93_1217s1280</name>
    <name evidence="13" type="ORF">Mp_5g15760</name>
</gene>
<dbReference type="InterPro" id="IPR027256">
    <property type="entry name" value="P-typ_ATPase_IB"/>
</dbReference>
<feature type="transmembrane region" description="Helical" evidence="10">
    <location>
        <begin position="921"/>
        <end position="942"/>
    </location>
</feature>
<feature type="transmembrane region" description="Helical" evidence="10">
    <location>
        <begin position="328"/>
        <end position="347"/>
    </location>
</feature>
<evidence type="ECO:0000313" key="15">
    <source>
        <dbReference type="Proteomes" id="UP000077202"/>
    </source>
</evidence>
<organism evidence="14 15">
    <name type="scientific">Marchantia polymorpha subsp. ruderalis</name>
    <dbReference type="NCBI Taxonomy" id="1480154"/>
    <lineage>
        <taxon>Eukaryota</taxon>
        <taxon>Viridiplantae</taxon>
        <taxon>Streptophyta</taxon>
        <taxon>Embryophyta</taxon>
        <taxon>Marchantiophyta</taxon>
        <taxon>Marchantiopsida</taxon>
        <taxon>Marchantiidae</taxon>
        <taxon>Marchantiales</taxon>
        <taxon>Marchantiaceae</taxon>
        <taxon>Marchantia</taxon>
    </lineage>
</organism>
<keyword evidence="5 10" id="KW-0547">Nucleotide-binding</keyword>
<dbReference type="PRINTS" id="PR00120">
    <property type="entry name" value="HATPASE"/>
</dbReference>
<dbReference type="GO" id="GO:0005507">
    <property type="term" value="F:copper ion binding"/>
    <property type="evidence" value="ECO:0007669"/>
    <property type="project" value="TreeGrafter"/>
</dbReference>
<dbReference type="SFLD" id="SFLDG00002">
    <property type="entry name" value="C1.7:_P-type_atpase_like"/>
    <property type="match status" value="1"/>
</dbReference>
<accession>A0A176VVL3</accession>
<dbReference type="Pfam" id="PF00702">
    <property type="entry name" value="Hydrolase"/>
    <property type="match status" value="1"/>
</dbReference>
<dbReference type="InterPro" id="IPR036163">
    <property type="entry name" value="HMA_dom_sf"/>
</dbReference>
<dbReference type="InterPro" id="IPR036412">
    <property type="entry name" value="HAD-like_sf"/>
</dbReference>
<evidence type="ECO:0000256" key="8">
    <source>
        <dbReference type="ARBA" id="ARBA00022989"/>
    </source>
</evidence>
<dbReference type="EMBL" id="LVLJ01002730">
    <property type="protein sequence ID" value="OAE23916.1"/>
    <property type="molecule type" value="Genomic_DNA"/>
</dbReference>
<feature type="transmembrane region" description="Helical" evidence="10">
    <location>
        <begin position="557"/>
        <end position="580"/>
    </location>
</feature>
<dbReference type="Proteomes" id="UP001162541">
    <property type="component" value="Chromosome 5"/>
</dbReference>
<evidence type="ECO:0000256" key="3">
    <source>
        <dbReference type="ARBA" id="ARBA00022692"/>
    </source>
</evidence>
<dbReference type="SUPFAM" id="SSF81653">
    <property type="entry name" value="Calcium ATPase, transduction domain A"/>
    <property type="match status" value="1"/>
</dbReference>
<evidence type="ECO:0000313" key="14">
    <source>
        <dbReference type="EMBL" id="OAE23916.1"/>
    </source>
</evidence>
<keyword evidence="9 10" id="KW-0472">Membrane</keyword>
<dbReference type="PRINTS" id="PR00119">
    <property type="entry name" value="CATATPASE"/>
</dbReference>
<feature type="transmembrane region" description="Helical" evidence="10">
    <location>
        <begin position="600"/>
        <end position="623"/>
    </location>
</feature>
<keyword evidence="8 10" id="KW-1133">Transmembrane helix</keyword>
<keyword evidence="7" id="KW-1278">Translocase</keyword>
<dbReference type="GO" id="GO:0016020">
    <property type="term" value="C:membrane"/>
    <property type="evidence" value="ECO:0007669"/>
    <property type="project" value="UniProtKB-SubCell"/>
</dbReference>
<reference evidence="16" key="3">
    <citation type="journal article" date="2020" name="Curr. Biol.">
        <title>Chromatin organization in early land plants reveals an ancestral association between H3K27me3, transposons, and constitutive heterochromatin.</title>
        <authorList>
            <person name="Montgomery S.A."/>
            <person name="Tanizawa Y."/>
            <person name="Galik B."/>
            <person name="Wang N."/>
            <person name="Ito T."/>
            <person name="Mochizuki T."/>
            <person name="Akimcheva S."/>
            <person name="Bowman J.L."/>
            <person name="Cognat V."/>
            <person name="Marechal-Drouard L."/>
            <person name="Ekker H."/>
            <person name="Hong S.F."/>
            <person name="Kohchi T."/>
            <person name="Lin S.S."/>
            <person name="Liu L.D."/>
            <person name="Nakamura Y."/>
            <person name="Valeeva L.R."/>
            <person name="Shakirov E.V."/>
            <person name="Shippen D.E."/>
            <person name="Wei W.L."/>
            <person name="Yagura M."/>
            <person name="Yamaoka S."/>
            <person name="Yamato K.T."/>
            <person name="Liu C."/>
            <person name="Berger F."/>
        </authorList>
    </citation>
    <scope>NUCLEOTIDE SEQUENCE [LARGE SCALE GENOMIC DNA]</scope>
    <source>
        <strain evidence="16">Tak-1</strain>
    </source>
</reference>
<sequence>MRQMGLLATDLAVQAPCLCTGLAAQGLTTLIPTNASRPWQRQEPSNLLSLGLRLALARNGLRVGMQAVQGLRVPITNKFSPPLGDAWLWRTNSALRIAPGSRSVGQLRHFVDAVKNSALCHQCHAKLPTGALACLSSTVNTFGGGGGRGYAGKGGGGGGGGGGDGFGAAASKGAAAVGGEQSDDVPFGGEVADDVIILDVGGMSCGGCSASVKRILESQPQVTLANVNLATETAFVQVVRGSQPSPEWKTAKHAIGEALAKHLSSCGFKSTVRDLNTDSGKPSFVRKREERIARLKDSGRRLAVAWTLAAICLVGHASHFVMNVLPPWAHFFHSTGFHMGLSLVALVGPGRKLLVDGWESFKRRSPNMNTLVGLGAVSSFAVSTAAVLLPKLGWQAFFEEPVMLLAFVLLGRAVEERAKLQASSDMTAILNFLPTKARLIVNNGGDASRTMEVPAESLSIGDAVMVLPGDRIPVDGVVRGGKSTVDESSLTGEPLPVLKEIGDEVSAGTVNYNGTLSVEARRPGGETVLGDIVRMVEDAQTRQAPVQRLADEVAGKFCYGVMALSGATFAFWSTLGQQLFPAVVPAGSAVLLGLQLACNVLVIACPCALGLATPTAVLVGTSLGARKGLLIRGGDILEKISTLDTIVFDKTGTLTIGRPVVTKVIPTTSKDDSILDGISGMNWSENELLALAAGVERSTTHPIAKALVQAAAAADCRYAEVKDGTFEQEPGSGAMAIVEGKRVTVGTTEWLQRHGAFGSPPEDLEASLEGQSVIYIGVDNQLAGSVTMMDEIREEAVATVTALRMMGIQTSMLSGDKQAAAEAVAAKVGIPKDQVFAGVKPKGKAEYIMQLQREGKKVAMVGDGVNDAAALAQSEVGIAMVGGVGAASEVASVVLMGDKLSQVVDAMELSRATFRKIKQNLWWAFMYNIIGIPVAAGVLLPITNTMLTPSLAGALMGISSIGVMANSLALHLESNKFSSSGKTPSKSPPPYILNPRADYVVDVSKDTEDSKSDLEKSLLPSPSK</sequence>
<dbReference type="AlphaFoldDB" id="A0A176VVL3"/>
<dbReference type="Pfam" id="PF00403">
    <property type="entry name" value="HMA"/>
    <property type="match status" value="1"/>
</dbReference>
<evidence type="ECO:0000259" key="12">
    <source>
        <dbReference type="PROSITE" id="PS50846"/>
    </source>
</evidence>
<dbReference type="InterPro" id="IPR059000">
    <property type="entry name" value="ATPase_P-type_domA"/>
</dbReference>
<evidence type="ECO:0000313" key="16">
    <source>
        <dbReference type="Proteomes" id="UP001162541"/>
    </source>
</evidence>
<dbReference type="FunFam" id="3.30.70.100:FF:000047">
    <property type="entry name" value="Copper-transporting ATPase PAA1, chloroplastic"/>
    <property type="match status" value="1"/>
</dbReference>
<feature type="transmembrane region" description="Helical" evidence="10">
    <location>
        <begin position="368"/>
        <end position="388"/>
    </location>
</feature>
<keyword evidence="3 10" id="KW-0812">Transmembrane</keyword>
<dbReference type="PROSITE" id="PS01047">
    <property type="entry name" value="HMA_1"/>
    <property type="match status" value="1"/>
</dbReference>
<name>A0A176VVL3_MARPO</name>
<feature type="transmembrane region" description="Helical" evidence="10">
    <location>
        <begin position="954"/>
        <end position="972"/>
    </location>
</feature>
<feature type="compositionally biased region" description="Basic and acidic residues" evidence="11">
    <location>
        <begin position="1004"/>
        <end position="1016"/>
    </location>
</feature>
<dbReference type="CDD" id="cd00371">
    <property type="entry name" value="HMA"/>
    <property type="match status" value="1"/>
</dbReference>
<dbReference type="EMBL" id="AP019870">
    <property type="protein sequence ID" value="BBN11903.1"/>
    <property type="molecule type" value="Genomic_DNA"/>
</dbReference>
<dbReference type="Proteomes" id="UP000077202">
    <property type="component" value="Unassembled WGS sequence"/>
</dbReference>
<evidence type="ECO:0000256" key="4">
    <source>
        <dbReference type="ARBA" id="ARBA00022723"/>
    </source>
</evidence>
<proteinExistence type="inferred from homology"/>
<dbReference type="InterPro" id="IPR017969">
    <property type="entry name" value="Heavy-metal-associated_CS"/>
</dbReference>
<keyword evidence="6 10" id="KW-0067">ATP-binding</keyword>
<dbReference type="InterPro" id="IPR008250">
    <property type="entry name" value="ATPase_P-typ_transduc_dom_A_sf"/>
</dbReference>
<feature type="transmembrane region" description="Helical" evidence="10">
    <location>
        <begin position="302"/>
        <end position="322"/>
    </location>
</feature>
<feature type="compositionally biased region" description="Low complexity" evidence="11">
    <location>
        <begin position="976"/>
        <end position="985"/>
    </location>
</feature>
<evidence type="ECO:0000313" key="13">
    <source>
        <dbReference type="EMBL" id="BBN11903.1"/>
    </source>
</evidence>
<dbReference type="Pfam" id="PF00122">
    <property type="entry name" value="E1-E2_ATPase"/>
    <property type="match status" value="1"/>
</dbReference>
<dbReference type="InterPro" id="IPR044492">
    <property type="entry name" value="P_typ_ATPase_HD_dom"/>
</dbReference>
<dbReference type="InterPro" id="IPR023299">
    <property type="entry name" value="ATPase_P-typ_cyto_dom_N"/>
</dbReference>
<reference evidence="13" key="2">
    <citation type="journal article" date="2019" name="Curr. Biol.">
        <title>Chromatin organization in early land plants reveals an ancestral association between H3K27me3, transposons, and constitutive heterochromatin.</title>
        <authorList>
            <person name="Montgomery S.A."/>
            <person name="Tanizawa Y."/>
            <person name="Galik B."/>
            <person name="Wang N."/>
            <person name="Ito T."/>
            <person name="Mochizuki T."/>
            <person name="Akimcheva S."/>
            <person name="Bowman J."/>
            <person name="Cognat V."/>
            <person name="Drouard L."/>
            <person name="Ekker H."/>
            <person name="Houng S."/>
            <person name="Kohchi T."/>
            <person name="Lin S."/>
            <person name="Liu L.D."/>
            <person name="Nakamura Y."/>
            <person name="Valeeva L.R."/>
            <person name="Shakirov E.V."/>
            <person name="Shippen D.E."/>
            <person name="Wei W."/>
            <person name="Yagura M."/>
            <person name="Yamaoka S."/>
            <person name="Yamato K.T."/>
            <person name="Liu C."/>
            <person name="Berger F."/>
        </authorList>
    </citation>
    <scope>NUCLEOTIDE SEQUENCE [LARGE SCALE GENOMIC DNA]</scope>
    <source>
        <strain evidence="13">Tak-1</strain>
    </source>
</reference>
<evidence type="ECO:0000256" key="9">
    <source>
        <dbReference type="ARBA" id="ARBA00023136"/>
    </source>
</evidence>
<dbReference type="PROSITE" id="PS00154">
    <property type="entry name" value="ATPASE_E1_E2"/>
    <property type="match status" value="1"/>
</dbReference>
<dbReference type="InterPro" id="IPR001757">
    <property type="entry name" value="P_typ_ATPase"/>
</dbReference>
<dbReference type="Gene3D" id="3.40.1110.10">
    <property type="entry name" value="Calcium-transporting ATPase, cytoplasmic domain N"/>
    <property type="match status" value="1"/>
</dbReference>
<dbReference type="SUPFAM" id="SSF55008">
    <property type="entry name" value="HMA, heavy metal-associated domain"/>
    <property type="match status" value="1"/>
</dbReference>
<dbReference type="FunFam" id="3.40.1110.10:FF:000071">
    <property type="entry name" value="Copper-transporting ATPase PAA1 chloroplastic"/>
    <property type="match status" value="1"/>
</dbReference>
<dbReference type="GO" id="GO:0005524">
    <property type="term" value="F:ATP binding"/>
    <property type="evidence" value="ECO:0007669"/>
    <property type="project" value="UniProtKB-UniRule"/>
</dbReference>
<dbReference type="InterPro" id="IPR023214">
    <property type="entry name" value="HAD_sf"/>
</dbReference>
<feature type="transmembrane region" description="Helical" evidence="10">
    <location>
        <begin position="394"/>
        <end position="414"/>
    </location>
</feature>
<dbReference type="PANTHER" id="PTHR43520:SF22">
    <property type="entry name" value="COPPER-TRANSPORTING ATPASE PAA1, CHLOROPLASTIC"/>
    <property type="match status" value="1"/>
</dbReference>
<evidence type="ECO:0000256" key="5">
    <source>
        <dbReference type="ARBA" id="ARBA00022741"/>
    </source>
</evidence>
<dbReference type="GO" id="GO:0043682">
    <property type="term" value="F:P-type divalent copper transporter activity"/>
    <property type="evidence" value="ECO:0007669"/>
    <property type="project" value="TreeGrafter"/>
</dbReference>
<feature type="region of interest" description="Disordered" evidence="11">
    <location>
        <begin position="1004"/>
        <end position="1024"/>
    </location>
</feature>
<evidence type="ECO:0000256" key="11">
    <source>
        <dbReference type="SAM" id="MobiDB-lite"/>
    </source>
</evidence>
<dbReference type="Gene3D" id="3.40.50.1000">
    <property type="entry name" value="HAD superfamily/HAD-like"/>
    <property type="match status" value="1"/>
</dbReference>
<keyword evidence="15" id="KW-1185">Reference proteome</keyword>
<keyword evidence="4 10" id="KW-0479">Metal-binding</keyword>
<evidence type="ECO:0000256" key="2">
    <source>
        <dbReference type="ARBA" id="ARBA00006024"/>
    </source>
</evidence>
<comment type="subcellular location">
    <subcellularLocation>
        <location evidence="1">Membrane</location>
        <topology evidence="1">Multi-pass membrane protein</topology>
    </subcellularLocation>
</comment>
<evidence type="ECO:0000256" key="7">
    <source>
        <dbReference type="ARBA" id="ARBA00022967"/>
    </source>
</evidence>
<dbReference type="SFLD" id="SFLDF00027">
    <property type="entry name" value="p-type_atpase"/>
    <property type="match status" value="1"/>
</dbReference>
<protein>
    <recommendedName>
        <fullName evidence="12">HMA domain-containing protein</fullName>
    </recommendedName>
</protein>
<dbReference type="GO" id="GO:0016887">
    <property type="term" value="F:ATP hydrolysis activity"/>
    <property type="evidence" value="ECO:0007669"/>
    <property type="project" value="InterPro"/>
</dbReference>
<feature type="region of interest" description="Disordered" evidence="11">
    <location>
        <begin position="976"/>
        <end position="995"/>
    </location>
</feature>
<evidence type="ECO:0000256" key="10">
    <source>
        <dbReference type="RuleBase" id="RU362081"/>
    </source>
</evidence>
<dbReference type="NCBIfam" id="TIGR01511">
    <property type="entry name" value="ATPase-IB1_Cu"/>
    <property type="match status" value="1"/>
</dbReference>
<dbReference type="Gene3D" id="3.30.70.100">
    <property type="match status" value="1"/>
</dbReference>
<dbReference type="InterPro" id="IPR023298">
    <property type="entry name" value="ATPase_P-typ_TM_dom_sf"/>
</dbReference>
<feature type="domain" description="HMA" evidence="12">
    <location>
        <begin position="194"/>
        <end position="271"/>
    </location>
</feature>
<dbReference type="SUPFAM" id="SSF81665">
    <property type="entry name" value="Calcium ATPase, transmembrane domain M"/>
    <property type="match status" value="1"/>
</dbReference>
<reference evidence="14 15" key="1">
    <citation type="submission" date="2016-03" db="EMBL/GenBank/DDBJ databases">
        <title>Mechanisms controlling the formation of the plant cell surface in tip-growing cells are functionally conserved among land plants.</title>
        <authorList>
            <person name="Honkanen S."/>
            <person name="Jones V.A."/>
            <person name="Morieri G."/>
            <person name="Champion C."/>
            <person name="Hetherington A.J."/>
            <person name="Kelly S."/>
            <person name="Saint-Marcoux D."/>
            <person name="Proust H."/>
            <person name="Prescott H."/>
            <person name="Dolan L."/>
        </authorList>
    </citation>
    <scope>NUCLEOTIDE SEQUENCE [LARGE SCALE GENOMIC DNA]</scope>
    <source>
        <strain evidence="15">cv. Tak-1 and cv. Tak-2</strain>
        <tissue evidence="14">Whole gametophyte</tissue>
    </source>
</reference>
<dbReference type="Gene3D" id="2.70.150.10">
    <property type="entry name" value="Calcium-transporting ATPase, cytoplasmic transduction domain A"/>
    <property type="match status" value="1"/>
</dbReference>
<dbReference type="InterPro" id="IPR006121">
    <property type="entry name" value="HMA_dom"/>
</dbReference>
<dbReference type="SFLD" id="SFLDS00003">
    <property type="entry name" value="Haloacid_Dehalogenase"/>
    <property type="match status" value="1"/>
</dbReference>
<evidence type="ECO:0000256" key="6">
    <source>
        <dbReference type="ARBA" id="ARBA00022840"/>
    </source>
</evidence>
<dbReference type="PROSITE" id="PS50846">
    <property type="entry name" value="HMA_2"/>
    <property type="match status" value="1"/>
</dbReference>
<comment type="similarity">
    <text evidence="2 10">Belongs to the cation transport ATPase (P-type) (TC 3.A.3) family. Type IB subfamily.</text>
</comment>
<dbReference type="PANTHER" id="PTHR43520">
    <property type="entry name" value="ATP7, ISOFORM B"/>
    <property type="match status" value="1"/>
</dbReference>